<comment type="caution">
    <text evidence="1">The sequence shown here is derived from an EMBL/GenBank/DDBJ whole genome shotgun (WGS) entry which is preliminary data.</text>
</comment>
<dbReference type="EMBL" id="BQNB010010392">
    <property type="protein sequence ID" value="GJS76670.1"/>
    <property type="molecule type" value="Genomic_DNA"/>
</dbReference>
<evidence type="ECO:0000313" key="1">
    <source>
        <dbReference type="EMBL" id="GJS76670.1"/>
    </source>
</evidence>
<reference evidence="1" key="2">
    <citation type="submission" date="2022-01" db="EMBL/GenBank/DDBJ databases">
        <authorList>
            <person name="Yamashiro T."/>
            <person name="Shiraishi A."/>
            <person name="Satake H."/>
            <person name="Nakayama K."/>
        </authorList>
    </citation>
    <scope>NUCLEOTIDE SEQUENCE</scope>
</reference>
<gene>
    <name evidence="1" type="ORF">Tco_0726551</name>
</gene>
<dbReference type="PANTHER" id="PTHR48449">
    <property type="entry name" value="DUF1985 DOMAIN-CONTAINING PROTEIN"/>
    <property type="match status" value="1"/>
</dbReference>
<proteinExistence type="predicted"/>
<sequence>MDNVNEVFDSKVTIRGTLHTLISIKELLSKSGNERRKTMFCSTVYKIVNNTFDFGRQEFCLITGFSFGKLPKDDSFKGLQTSPFCDRVFPEKIAHPLNKVKLFELLEVTRSHELWSALSDEDGVKVCLLLVSSIVFMGWELKNYIADNILELVDFLVGMHIHGLTASLLYILEMYKNNKYWWKKDQLVISRGLAWSKIDKFEKGNYGALFDEYGQHNDSITALPQILQQLITDDVEHEPPLVGYVFEPERQLELQSKPVVESHDRALGQHSESVPMFTRDGDPSIVFKELAVVKERINTIERFIKSRNEDLLEDSVAKQFVQKEFKYVDGKPNSAIADVFIGELSCDKLGPNIYGRHSVKNDDMCEQFVHDFYDDESSKLYYADPKEYPSSCMTQLLQVAVPEQTSTQMVVDTSMDFNLPDLNESFTESQVNCAGFDFDNTDNDSLNHMVKTRKEEIHVDELASENGEQGLNMPAFVEGENYEMDKVDVNCIDV</sequence>
<keyword evidence="2" id="KW-1185">Reference proteome</keyword>
<organism evidence="1 2">
    <name type="scientific">Tanacetum coccineum</name>
    <dbReference type="NCBI Taxonomy" id="301880"/>
    <lineage>
        <taxon>Eukaryota</taxon>
        <taxon>Viridiplantae</taxon>
        <taxon>Streptophyta</taxon>
        <taxon>Embryophyta</taxon>
        <taxon>Tracheophyta</taxon>
        <taxon>Spermatophyta</taxon>
        <taxon>Magnoliopsida</taxon>
        <taxon>eudicotyledons</taxon>
        <taxon>Gunneridae</taxon>
        <taxon>Pentapetalae</taxon>
        <taxon>asterids</taxon>
        <taxon>campanulids</taxon>
        <taxon>Asterales</taxon>
        <taxon>Asteraceae</taxon>
        <taxon>Asteroideae</taxon>
        <taxon>Anthemideae</taxon>
        <taxon>Anthemidinae</taxon>
        <taxon>Tanacetum</taxon>
    </lineage>
</organism>
<dbReference type="PANTHER" id="PTHR48449:SF1">
    <property type="entry name" value="DUF1985 DOMAIN-CONTAINING PROTEIN"/>
    <property type="match status" value="1"/>
</dbReference>
<evidence type="ECO:0000313" key="2">
    <source>
        <dbReference type="Proteomes" id="UP001151760"/>
    </source>
</evidence>
<name>A0ABQ4YGT6_9ASTR</name>
<protein>
    <submittedName>
        <fullName evidence="1">Uncharacterized protein</fullName>
    </submittedName>
</protein>
<dbReference type="Proteomes" id="UP001151760">
    <property type="component" value="Unassembled WGS sequence"/>
</dbReference>
<accession>A0ABQ4YGT6</accession>
<reference evidence="1" key="1">
    <citation type="journal article" date="2022" name="Int. J. Mol. Sci.">
        <title>Draft Genome of Tanacetum Coccineum: Genomic Comparison of Closely Related Tanacetum-Family Plants.</title>
        <authorList>
            <person name="Yamashiro T."/>
            <person name="Shiraishi A."/>
            <person name="Nakayama K."/>
            <person name="Satake H."/>
        </authorList>
    </citation>
    <scope>NUCLEOTIDE SEQUENCE</scope>
</reference>